<accession>A0A1J5R604</accession>
<proteinExistence type="predicted"/>
<evidence type="ECO:0000313" key="1">
    <source>
        <dbReference type="EMBL" id="OIQ85147.1"/>
    </source>
</evidence>
<organism evidence="1">
    <name type="scientific">mine drainage metagenome</name>
    <dbReference type="NCBI Taxonomy" id="410659"/>
    <lineage>
        <taxon>unclassified sequences</taxon>
        <taxon>metagenomes</taxon>
        <taxon>ecological metagenomes</taxon>
    </lineage>
</organism>
<dbReference type="AlphaFoldDB" id="A0A1J5R604"/>
<dbReference type="EMBL" id="MLJW01000564">
    <property type="protein sequence ID" value="OIQ85147.1"/>
    <property type="molecule type" value="Genomic_DNA"/>
</dbReference>
<name>A0A1J5R604_9ZZZZ</name>
<reference evidence="1" key="1">
    <citation type="submission" date="2016-10" db="EMBL/GenBank/DDBJ databases">
        <title>Sequence of Gallionella enrichment culture.</title>
        <authorList>
            <person name="Poehlein A."/>
            <person name="Muehling M."/>
            <person name="Daniel R."/>
        </authorList>
    </citation>
    <scope>NUCLEOTIDE SEQUENCE</scope>
</reference>
<protein>
    <submittedName>
        <fullName evidence="1">Uncharacterized protein</fullName>
    </submittedName>
</protein>
<gene>
    <name evidence="1" type="ORF">GALL_330090</name>
</gene>
<comment type="caution">
    <text evidence="1">The sequence shown here is derived from an EMBL/GenBank/DDBJ whole genome shotgun (WGS) entry which is preliminary data.</text>
</comment>
<sequence>MMRSVAVAIRRPRVVRAASASTFHLVHVDRRVITCPVVCSARWAMTPAGTCAAVTAPVREAARTAAVSSSGVLPVRAVARARQVTSRSRSGCTCLSGRVARVTCWRSRVTSMRFGPRPWVA</sequence>